<dbReference type="InterPro" id="IPR051289">
    <property type="entry name" value="LAGLIDADG_Endonuclease"/>
</dbReference>
<dbReference type="GO" id="GO:0004519">
    <property type="term" value="F:endonuclease activity"/>
    <property type="evidence" value="ECO:0007669"/>
    <property type="project" value="InterPro"/>
</dbReference>
<keyword evidence="2" id="KW-0496">Mitochondrion</keyword>
<evidence type="ECO:0000313" key="2">
    <source>
        <dbReference type="EMBL" id="AKT93720.1"/>
    </source>
</evidence>
<dbReference type="RefSeq" id="YP_009162953.1">
    <property type="nucleotide sequence ID" value="NC_027730.1"/>
</dbReference>
<dbReference type="AlphaFoldDB" id="A0A0K1HNH5"/>
<dbReference type="InterPro" id="IPR027434">
    <property type="entry name" value="Homing_endonucl"/>
</dbReference>
<reference evidence="2" key="1">
    <citation type="submission" date="2015-05" db="EMBL/GenBank/DDBJ databases">
        <authorList>
            <person name="Wang D.B."/>
            <person name="Wang M."/>
        </authorList>
    </citation>
    <scope>NUCLEOTIDE SEQUENCE</scope>
    <source>
        <strain evidence="2">NRRL 1555</strain>
    </source>
</reference>
<dbReference type="SUPFAM" id="SSF55608">
    <property type="entry name" value="Homing endonucleases"/>
    <property type="match status" value="2"/>
</dbReference>
<dbReference type="Pfam" id="PF00961">
    <property type="entry name" value="LAGLIDADG_1"/>
    <property type="match status" value="2"/>
</dbReference>
<geneLocation type="mitochondrion" evidence="2"/>
<evidence type="ECO:0000259" key="1">
    <source>
        <dbReference type="Pfam" id="PF00961"/>
    </source>
</evidence>
<organism evidence="2">
    <name type="scientific">Phycomyces blakesleeanus</name>
    <dbReference type="NCBI Taxonomy" id="4837"/>
    <lineage>
        <taxon>Eukaryota</taxon>
        <taxon>Fungi</taxon>
        <taxon>Fungi incertae sedis</taxon>
        <taxon>Mucoromycota</taxon>
        <taxon>Mucoromycotina</taxon>
        <taxon>Mucoromycetes</taxon>
        <taxon>Mucorales</taxon>
        <taxon>Phycomycetaceae</taxon>
        <taxon>Phycomyces</taxon>
    </lineage>
</organism>
<dbReference type="Gene3D" id="3.10.28.10">
    <property type="entry name" value="Homing endonucleases"/>
    <property type="match status" value="2"/>
</dbReference>
<accession>A0A0K1HNH5</accession>
<sequence length="380" mass="43240">MKNIVNKNFSSAYLSGFTQADGNFHVGFQKISNYSIGVRVTPKFSLTQHIRAKPLFEELKFNLGVGHVVTHRSDVNYVVNSLPHIKDKLLPLFDAYPLRAGKLESYMRFKYVIDMMDNKQHLNKEGLANIVNNSYLMNTASSRTEDKKQELLKLIGYEGNLKIEELILPKLPPINSDFVSGLTDGDGSFFIGFRGNGRITASYTVIQESSCKSVLEELVDYFNCGKVYDLKSKSSRFQVENLDDICNKIIPNFKNNELLTDKNTHFHLFSRACELIQNKAHKTQEGLVEIIDLAYNMNKEGKGRKLTKEEYTNLMLSKFKSSPKLIGLEELDVDLTSEVDDYTDSTSMEGNPYYHMTKDLDNFGNSEILTNLDLLDKKKS</sequence>
<feature type="domain" description="Homing endonuclease LAGLIDADG" evidence="1">
    <location>
        <begin position="180"/>
        <end position="272"/>
    </location>
</feature>
<proteinExistence type="predicted"/>
<feature type="domain" description="Homing endonuclease LAGLIDADG" evidence="1">
    <location>
        <begin position="14"/>
        <end position="112"/>
    </location>
</feature>
<name>A0A0K1HNH5_PHYBL</name>
<protein>
    <recommendedName>
        <fullName evidence="1">Homing endonuclease LAGLIDADG domain-containing protein</fullName>
    </recommendedName>
</protein>
<dbReference type="InterPro" id="IPR004860">
    <property type="entry name" value="LAGLIDADG_dom"/>
</dbReference>
<dbReference type="EMBL" id="KR809878">
    <property type="protein sequence ID" value="AKT93720.1"/>
    <property type="molecule type" value="Genomic_DNA"/>
</dbReference>
<dbReference type="PANTHER" id="PTHR36181">
    <property type="entry name" value="INTRON-ENCODED ENDONUCLEASE AI3-RELATED"/>
    <property type="match status" value="1"/>
</dbReference>
<dbReference type="GeneID" id="25396655"/>
<gene>
    <name evidence="2" type="primary">orf380</name>
</gene>
<dbReference type="GO" id="GO:0005739">
    <property type="term" value="C:mitochondrion"/>
    <property type="evidence" value="ECO:0007669"/>
    <property type="project" value="UniProtKB-ARBA"/>
</dbReference>
<dbReference type="PANTHER" id="PTHR36181:SF2">
    <property type="entry name" value="INTRON-ENCODED ENDONUCLEASE AI3-RELATED"/>
    <property type="match status" value="1"/>
</dbReference>